<dbReference type="InterPro" id="IPR011009">
    <property type="entry name" value="Kinase-like_dom_sf"/>
</dbReference>
<gene>
    <name evidence="13" type="ORF">TrST_g3236</name>
</gene>
<evidence type="ECO:0000256" key="2">
    <source>
        <dbReference type="ARBA" id="ARBA00022676"/>
    </source>
</evidence>
<comment type="caution">
    <text evidence="13">The sequence shown here is derived from an EMBL/GenBank/DDBJ whole genome shotgun (WGS) entry which is preliminary data.</text>
</comment>
<evidence type="ECO:0000259" key="12">
    <source>
        <dbReference type="Pfam" id="PF04577"/>
    </source>
</evidence>
<comment type="catalytic activity">
    <reaction evidence="9">
        <text>L-seryl-[protein] + UDP-N-acetyl-alpha-D-glucosamine = 3-O-(N-acetyl-beta-D-glucosaminyl)-L-seryl-[protein] + UDP + H(+)</text>
        <dbReference type="Rhea" id="RHEA:48904"/>
        <dbReference type="Rhea" id="RHEA-COMP:9863"/>
        <dbReference type="Rhea" id="RHEA-COMP:12251"/>
        <dbReference type="ChEBI" id="CHEBI:15378"/>
        <dbReference type="ChEBI" id="CHEBI:29999"/>
        <dbReference type="ChEBI" id="CHEBI:57705"/>
        <dbReference type="ChEBI" id="CHEBI:58223"/>
        <dbReference type="ChEBI" id="CHEBI:90838"/>
        <dbReference type="EC" id="2.4.1.255"/>
    </reaction>
</comment>
<evidence type="ECO:0000256" key="10">
    <source>
        <dbReference type="ARBA" id="ARBA00049432"/>
    </source>
</evidence>
<keyword evidence="3" id="KW-0808">Transferase</keyword>
<evidence type="ECO:0000256" key="3">
    <source>
        <dbReference type="ARBA" id="ARBA00022679"/>
    </source>
</evidence>
<protein>
    <recommendedName>
        <fullName evidence="7">EGF domain-specific O-linked N-acetylglucosamine transferase</fullName>
        <ecNumber evidence="1">2.4.1.255</ecNumber>
    </recommendedName>
    <alternativeName>
        <fullName evidence="8">Extracellular O-linked N-acetylglucosamine transferase</fullName>
    </alternativeName>
</protein>
<evidence type="ECO:0000256" key="9">
    <source>
        <dbReference type="ARBA" id="ARBA00048317"/>
    </source>
</evidence>
<evidence type="ECO:0000313" key="14">
    <source>
        <dbReference type="Proteomes" id="UP001165085"/>
    </source>
</evidence>
<proteinExistence type="predicted"/>
<dbReference type="EC" id="2.4.1.255" evidence="1"/>
<dbReference type="InterPro" id="IPR007657">
    <property type="entry name" value="Glycosyltransferase_61"/>
</dbReference>
<sequence>MYSSTLTSTITTFLFYLLITFASTQQVPPSSPPILPTINVSNTFPSTPPTDIRWLIASRGDALDKILPEFCQNNNIPLSLCTRLCGRVIGFYNFYDCECPNFTSEAPENMLGRADEKFFLEEFDIDEASPSSAFPLYPMTCNGTLVEHGFADVGFQIPNCAMVESDFGNSYFDVVDQNFILAAHERNPAALPSDLGNESPAAQICRSILPGFSDLSTPVFRECMGSVTERILSQKFIPSHRECRFSTFRRLATHTTWSERNLLQPPTELPTSSVTYIPLFPESPTQSWVCKFTNLYYHRRKYYFVTPDGDDPSNEASLRTCHTSAVAMFTGAKNMEITVITESEFSYMARYHGLVTVNKPTVLMSRFKPESLGHVVQDNMIPLYWLTRVSNLNSYNLVFTDEEGYDTSLDLKTSTGPMPFDHWFELLKPDEVKYSDEMETLVCPPFVFCKFEYLYTGYKNLNLLSPHLSYSNLLKEGKLDNNEGVLNEEFDVTSKSLAERSKVLKGLRDFVVAANNFLLGSATDDFHLGTVSITIIQRFHSRQIKNLPEILEMLEAKYPQSQHNVNVNVNVNVKVVYLEDLTMSEQIQVLRSSSVIIAVEGGALDLSNFLRPNTKIVVIGRDESTKMPAGGRIGDRGGYISFWHEVTFYNWHDLDLGVYCMRQAGPGYGVNIKELDDRVGQALKSLEEGLEIERLRFNFRTSKDENRARYEAMDYFMLKGRFDDYDDVHSKIERVMKVDGDHGNDDRQGWIQDYANFFSLPGGHINTADNTTYVVTSPPPYYAVSHSHPSVPLLCSANPDVLYYNRVTLEHYVSYWTYARHKIAISLDDGLGFLGKDIAKNVIYTAARAANQVYLFKSNDYDDSEMMVPENVVVVGDGVELPKFTLFVGVGSERTLENLRKVELEEMSNVLVWEDTKEFNLQEIKFDVQEFLGVVEEKTARRPFDISGLLHEGEAFTFTSTFCGTKGVRPNGTVFQASAPFYRASKDVARDVNKIGEIVEGWTTPVDADLEHLGMRSFVEICELNSFRRTSDSQSTTGSIIMTSGSLQMKISPNDQAYRDCVTMSKVENSITPNVHSQVLGAEGGAWSACLSERLAGYTEWSNVWSLPRAVRSTGIERLKRVRTVLKEMKLEHRDIHDGNVLVSVENGDVKVIDFTWGMYVGDDGGWDLEASGLGDGPGKHFTFPNLAFRTDEEAIEAMLKFAEG</sequence>
<evidence type="ECO:0000313" key="13">
    <source>
        <dbReference type="EMBL" id="GMH82003.1"/>
    </source>
</evidence>
<evidence type="ECO:0000256" key="1">
    <source>
        <dbReference type="ARBA" id="ARBA00011970"/>
    </source>
</evidence>
<dbReference type="PANTHER" id="PTHR20961:SF148">
    <property type="entry name" value="EGF DOMAIN-SPECIFIC O-LINKED N-ACETYLGLUCOSAMINE TRANSFERASE"/>
    <property type="match status" value="1"/>
</dbReference>
<dbReference type="AlphaFoldDB" id="A0A9W7ELZ8"/>
<dbReference type="Proteomes" id="UP001165085">
    <property type="component" value="Unassembled WGS sequence"/>
</dbReference>
<dbReference type="GO" id="GO:0097363">
    <property type="term" value="F:protein O-acetylglucosaminyltransferase activity"/>
    <property type="evidence" value="ECO:0007669"/>
    <property type="project" value="UniProtKB-EC"/>
</dbReference>
<keyword evidence="4 11" id="KW-0732">Signal</keyword>
<evidence type="ECO:0000256" key="4">
    <source>
        <dbReference type="ARBA" id="ARBA00022729"/>
    </source>
</evidence>
<evidence type="ECO:0000256" key="8">
    <source>
        <dbReference type="ARBA" id="ARBA00042574"/>
    </source>
</evidence>
<comment type="catalytic activity">
    <reaction evidence="10">
        <text>L-threonyl-[protein] + UDP-N-acetyl-alpha-D-glucosamine = 3-O-(N-acetyl-beta-D-glucosaminyl)-L-threonyl-[protein] + UDP + H(+)</text>
        <dbReference type="Rhea" id="RHEA:48908"/>
        <dbReference type="Rhea" id="RHEA-COMP:11060"/>
        <dbReference type="Rhea" id="RHEA-COMP:12252"/>
        <dbReference type="ChEBI" id="CHEBI:15378"/>
        <dbReference type="ChEBI" id="CHEBI:30013"/>
        <dbReference type="ChEBI" id="CHEBI:57705"/>
        <dbReference type="ChEBI" id="CHEBI:58223"/>
        <dbReference type="ChEBI" id="CHEBI:90840"/>
        <dbReference type="EC" id="2.4.1.255"/>
    </reaction>
</comment>
<dbReference type="SUPFAM" id="SSF56112">
    <property type="entry name" value="Protein kinase-like (PK-like)"/>
    <property type="match status" value="1"/>
</dbReference>
<dbReference type="EMBL" id="BRXY01000264">
    <property type="protein sequence ID" value="GMH82003.1"/>
    <property type="molecule type" value="Genomic_DNA"/>
</dbReference>
<keyword evidence="2" id="KW-0328">Glycosyltransferase</keyword>
<evidence type="ECO:0000256" key="6">
    <source>
        <dbReference type="ARBA" id="ARBA00023180"/>
    </source>
</evidence>
<dbReference type="InterPro" id="IPR049625">
    <property type="entry name" value="Glyco_transf_61_cat"/>
</dbReference>
<dbReference type="OrthoDB" id="529273at2759"/>
<accession>A0A9W7ELZ8</accession>
<evidence type="ECO:0000256" key="11">
    <source>
        <dbReference type="SAM" id="SignalP"/>
    </source>
</evidence>
<keyword evidence="5" id="KW-0256">Endoplasmic reticulum</keyword>
<organism evidence="13 14">
    <name type="scientific">Triparma strigata</name>
    <dbReference type="NCBI Taxonomy" id="1606541"/>
    <lineage>
        <taxon>Eukaryota</taxon>
        <taxon>Sar</taxon>
        <taxon>Stramenopiles</taxon>
        <taxon>Ochrophyta</taxon>
        <taxon>Bolidophyceae</taxon>
        <taxon>Parmales</taxon>
        <taxon>Triparmaceae</taxon>
        <taxon>Triparma</taxon>
    </lineage>
</organism>
<keyword evidence="6" id="KW-0325">Glycoprotein</keyword>
<feature type="signal peptide" evidence="11">
    <location>
        <begin position="1"/>
        <end position="24"/>
    </location>
</feature>
<dbReference type="Pfam" id="PF04577">
    <property type="entry name" value="Glyco_transf_61"/>
    <property type="match status" value="1"/>
</dbReference>
<feature type="chain" id="PRO_5040839327" description="EGF domain-specific O-linked N-acetylglucosamine transferase" evidence="11">
    <location>
        <begin position="25"/>
        <end position="1205"/>
    </location>
</feature>
<reference evidence="14" key="1">
    <citation type="journal article" date="2023" name="Commun. Biol.">
        <title>Genome analysis of Parmales, the sister group of diatoms, reveals the evolutionary specialization of diatoms from phago-mixotrophs to photoautotrophs.</title>
        <authorList>
            <person name="Ban H."/>
            <person name="Sato S."/>
            <person name="Yoshikawa S."/>
            <person name="Yamada K."/>
            <person name="Nakamura Y."/>
            <person name="Ichinomiya M."/>
            <person name="Sato N."/>
            <person name="Blanc-Mathieu R."/>
            <person name="Endo H."/>
            <person name="Kuwata A."/>
            <person name="Ogata H."/>
        </authorList>
    </citation>
    <scope>NUCLEOTIDE SEQUENCE [LARGE SCALE GENOMIC DNA]</scope>
    <source>
        <strain evidence="14">NIES 3701</strain>
    </source>
</reference>
<keyword evidence="14" id="KW-1185">Reference proteome</keyword>
<dbReference type="PANTHER" id="PTHR20961">
    <property type="entry name" value="GLYCOSYLTRANSFERASE"/>
    <property type="match status" value="1"/>
</dbReference>
<name>A0A9W7ELZ8_9STRA</name>
<evidence type="ECO:0000256" key="7">
    <source>
        <dbReference type="ARBA" id="ARBA00040944"/>
    </source>
</evidence>
<evidence type="ECO:0000256" key="5">
    <source>
        <dbReference type="ARBA" id="ARBA00022824"/>
    </source>
</evidence>
<feature type="domain" description="Glycosyltransferase 61 catalytic" evidence="12">
    <location>
        <begin position="532"/>
        <end position="617"/>
    </location>
</feature>